<sequence length="238" mass="26697">MTKKKPLIALTPYFNIERDEPYMRPAYLKAIRAVGGTPLILPLDLEEEDLQQVVDTFDGFLFTGGPDIHPFYFGEETQENCGNVCLRRDRMEMALLKLVMKTGKPVLGICRGIQLLNVALGGDIYQDIPSQFPQDFPIAHTQPFDYVIPSHKVEVVPGTLLARLTGGETLQVNSMHHQACRKIAPGLIACGHASGGLTEAIEKPDYPFFLGVQWHPEYLWEQDPAMRQLFEAFVKAAR</sequence>
<dbReference type="CDD" id="cd01745">
    <property type="entry name" value="GATase1_2"/>
    <property type="match status" value="1"/>
</dbReference>
<dbReference type="EMBL" id="JBBMFJ010000028">
    <property type="protein sequence ID" value="MEQ2563947.1"/>
    <property type="molecule type" value="Genomic_DNA"/>
</dbReference>
<dbReference type="InterPro" id="IPR011697">
    <property type="entry name" value="Peptidase_C26"/>
</dbReference>
<protein>
    <submittedName>
        <fullName evidence="1">Gamma-glutamyl-gamma-aminobutyrate hydrolase family protein</fullName>
    </submittedName>
</protein>
<dbReference type="PANTHER" id="PTHR43235:SF1">
    <property type="entry name" value="GLUTAMINE AMIDOTRANSFERASE PB2B2.05-RELATED"/>
    <property type="match status" value="1"/>
</dbReference>
<keyword evidence="1" id="KW-0378">Hydrolase</keyword>
<organism evidence="1 2">
    <name type="scientific">Ventrimonas faecis</name>
    <dbReference type="NCBI Taxonomy" id="3133170"/>
    <lineage>
        <taxon>Bacteria</taxon>
        <taxon>Bacillati</taxon>
        <taxon>Bacillota</taxon>
        <taxon>Clostridia</taxon>
        <taxon>Lachnospirales</taxon>
        <taxon>Lachnospiraceae</taxon>
        <taxon>Ventrimonas</taxon>
    </lineage>
</organism>
<gene>
    <name evidence="1" type="ORF">WMO41_12365</name>
</gene>
<dbReference type="Gene3D" id="3.40.50.880">
    <property type="match status" value="1"/>
</dbReference>
<keyword evidence="2" id="KW-1185">Reference proteome</keyword>
<comment type="caution">
    <text evidence="1">The sequence shown here is derived from an EMBL/GenBank/DDBJ whole genome shotgun (WGS) entry which is preliminary data.</text>
</comment>
<dbReference type="Proteomes" id="UP001437460">
    <property type="component" value="Unassembled WGS sequence"/>
</dbReference>
<evidence type="ECO:0000313" key="2">
    <source>
        <dbReference type="Proteomes" id="UP001437460"/>
    </source>
</evidence>
<dbReference type="InterPro" id="IPR029062">
    <property type="entry name" value="Class_I_gatase-like"/>
</dbReference>
<accession>A0ABV1HNQ1</accession>
<reference evidence="1 2" key="1">
    <citation type="submission" date="2024-03" db="EMBL/GenBank/DDBJ databases">
        <title>Human intestinal bacterial collection.</title>
        <authorList>
            <person name="Pauvert C."/>
            <person name="Hitch T.C.A."/>
            <person name="Clavel T."/>
        </authorList>
    </citation>
    <scope>NUCLEOTIDE SEQUENCE [LARGE SCALE GENOMIC DNA]</scope>
    <source>
        <strain evidence="1 2">CLA-AP-H27</strain>
    </source>
</reference>
<dbReference type="SUPFAM" id="SSF52317">
    <property type="entry name" value="Class I glutamine amidotransferase-like"/>
    <property type="match status" value="1"/>
</dbReference>
<dbReference type="RefSeq" id="WP_349230015.1">
    <property type="nucleotide sequence ID" value="NZ_JBBMFJ010000028.1"/>
</dbReference>
<dbReference type="PANTHER" id="PTHR43235">
    <property type="entry name" value="GLUTAMINE AMIDOTRANSFERASE PB2B2.05-RELATED"/>
    <property type="match status" value="1"/>
</dbReference>
<dbReference type="Pfam" id="PF07722">
    <property type="entry name" value="Peptidase_C26"/>
    <property type="match status" value="1"/>
</dbReference>
<dbReference type="PROSITE" id="PS51273">
    <property type="entry name" value="GATASE_TYPE_1"/>
    <property type="match status" value="1"/>
</dbReference>
<name>A0ABV1HNQ1_9FIRM</name>
<dbReference type="InterPro" id="IPR044668">
    <property type="entry name" value="PuuD-like"/>
</dbReference>
<evidence type="ECO:0000313" key="1">
    <source>
        <dbReference type="EMBL" id="MEQ2563947.1"/>
    </source>
</evidence>
<dbReference type="GO" id="GO:0016787">
    <property type="term" value="F:hydrolase activity"/>
    <property type="evidence" value="ECO:0007669"/>
    <property type="project" value="UniProtKB-KW"/>
</dbReference>
<proteinExistence type="predicted"/>